<name>A0A0C9YI28_9AGAM</name>
<evidence type="ECO:0000313" key="2">
    <source>
        <dbReference type="EMBL" id="KIK13439.1"/>
    </source>
</evidence>
<dbReference type="HOGENOM" id="CLU_2441712_0_0_1"/>
<feature type="domain" description="DUF6532" evidence="1">
    <location>
        <begin position="37"/>
        <end position="85"/>
    </location>
</feature>
<feature type="non-terminal residue" evidence="2">
    <location>
        <position position="1"/>
    </location>
</feature>
<accession>A0A0C9YI28</accession>
<protein>
    <submittedName>
        <fullName evidence="2">Unplaced genomic scaffold scaffold_311, whole genome shotgun sequence</fullName>
    </submittedName>
</protein>
<reference evidence="3" key="2">
    <citation type="submission" date="2015-01" db="EMBL/GenBank/DDBJ databases">
        <title>Evolutionary Origins and Diversification of the Mycorrhizal Mutualists.</title>
        <authorList>
            <consortium name="DOE Joint Genome Institute"/>
            <consortium name="Mycorrhizal Genomics Consortium"/>
            <person name="Kohler A."/>
            <person name="Kuo A."/>
            <person name="Nagy L.G."/>
            <person name="Floudas D."/>
            <person name="Copeland A."/>
            <person name="Barry K.W."/>
            <person name="Cichocki N."/>
            <person name="Veneault-Fourrey C."/>
            <person name="LaButti K."/>
            <person name="Lindquist E.A."/>
            <person name="Lipzen A."/>
            <person name="Lundell T."/>
            <person name="Morin E."/>
            <person name="Murat C."/>
            <person name="Riley R."/>
            <person name="Ohm R."/>
            <person name="Sun H."/>
            <person name="Tunlid A."/>
            <person name="Henrissat B."/>
            <person name="Grigoriev I.V."/>
            <person name="Hibbett D.S."/>
            <person name="Martin F."/>
        </authorList>
    </citation>
    <scope>NUCLEOTIDE SEQUENCE [LARGE SCALE GENOMIC DNA]</scope>
    <source>
        <strain evidence="3">441</strain>
    </source>
</reference>
<proteinExistence type="predicted"/>
<dbReference type="Proteomes" id="UP000054018">
    <property type="component" value="Unassembled WGS sequence"/>
</dbReference>
<dbReference type="AlphaFoldDB" id="A0A0C9YI28"/>
<evidence type="ECO:0000259" key="1">
    <source>
        <dbReference type="Pfam" id="PF20149"/>
    </source>
</evidence>
<dbReference type="Pfam" id="PF20149">
    <property type="entry name" value="DUF6532"/>
    <property type="match status" value="1"/>
</dbReference>
<dbReference type="InterPro" id="IPR045341">
    <property type="entry name" value="DUF6532"/>
</dbReference>
<reference evidence="2 3" key="1">
    <citation type="submission" date="2014-04" db="EMBL/GenBank/DDBJ databases">
        <authorList>
            <consortium name="DOE Joint Genome Institute"/>
            <person name="Kuo A."/>
            <person name="Kohler A."/>
            <person name="Costa M.D."/>
            <person name="Nagy L.G."/>
            <person name="Floudas D."/>
            <person name="Copeland A."/>
            <person name="Barry K.W."/>
            <person name="Cichocki N."/>
            <person name="Veneault-Fourrey C."/>
            <person name="LaButti K."/>
            <person name="Lindquist E.A."/>
            <person name="Lipzen A."/>
            <person name="Lundell T."/>
            <person name="Morin E."/>
            <person name="Murat C."/>
            <person name="Sun H."/>
            <person name="Tunlid A."/>
            <person name="Henrissat B."/>
            <person name="Grigoriev I.V."/>
            <person name="Hibbett D.S."/>
            <person name="Martin F."/>
            <person name="Nordberg H.P."/>
            <person name="Cantor M.N."/>
            <person name="Hua S.X."/>
        </authorList>
    </citation>
    <scope>NUCLEOTIDE SEQUENCE [LARGE SCALE GENOMIC DNA]</scope>
    <source>
        <strain evidence="2 3">441</strain>
    </source>
</reference>
<keyword evidence="3" id="KW-1185">Reference proteome</keyword>
<evidence type="ECO:0000313" key="3">
    <source>
        <dbReference type="Proteomes" id="UP000054018"/>
    </source>
</evidence>
<gene>
    <name evidence="2" type="ORF">PISMIDRAFT_118883</name>
</gene>
<dbReference type="OrthoDB" id="2635300at2759"/>
<dbReference type="EMBL" id="KN833995">
    <property type="protein sequence ID" value="KIK13439.1"/>
    <property type="molecule type" value="Genomic_DNA"/>
</dbReference>
<sequence>LYVALEEPVPCHEVAIQGQCSKILFEVLVHYEENSLEVEARYYPQYKLDMARLIFADTHTFHSKIKKAAIQIILAHYKLFPPPSAMTDAD</sequence>
<organism evidence="2 3">
    <name type="scientific">Pisolithus microcarpus 441</name>
    <dbReference type="NCBI Taxonomy" id="765257"/>
    <lineage>
        <taxon>Eukaryota</taxon>
        <taxon>Fungi</taxon>
        <taxon>Dikarya</taxon>
        <taxon>Basidiomycota</taxon>
        <taxon>Agaricomycotina</taxon>
        <taxon>Agaricomycetes</taxon>
        <taxon>Agaricomycetidae</taxon>
        <taxon>Boletales</taxon>
        <taxon>Sclerodermatineae</taxon>
        <taxon>Pisolithaceae</taxon>
        <taxon>Pisolithus</taxon>
    </lineage>
</organism>